<geneLocation type="plasmid" evidence="1 2">
    <name>pCFPG2</name>
</geneLocation>
<sequence length="514" mass="59756">MYKINIDWKYVADIIKKVKKENNNRPFDRNIAQIFIDICSNEKGYSLEDLYHALYWASTCKNQFIKLTPDLKDEVLRKKTGSYLNSTNPKNVSTNKLAVHRGEVIDQQNDILNPVSYGLHMLSEWQGEANFSTPYMFEWNGYTEGIKLGQSLHDSTTNTHFVPLHYPSIKISANSENIHCLNFFSTDRRDFNHDRICLTGKTITTSYSGSLSDLLSFNFNESPTSRWSMSDNPSDYLFIDKSKIIYLDLFFSQSSVAKNKHIEQKKDVHHLRVRMYIVPFPASELSDRFSEKTLSFLKELGMEGDFIDRMVKDRMLKPLRRGGFLFIVEENDNGEPIIWQKYPLNTKDYIFYPSEKISEYAFGINLLKKRRNRGEYKKNIFICKSYMDCLVHLKLEHDAIAVARKSYPIPEYAASYITSNYGESYIIGDNDNKICSYWKELELNARYRKLGKKYGAKTISFPDDGKGEDLITRLKNIGGINLKEEIKSIIKKLGTAKKYATKQEFFPNMELSLF</sequence>
<dbReference type="HOGENOM" id="CLU_529617_0_0_10"/>
<evidence type="ECO:0000313" key="1">
    <source>
        <dbReference type="EMBL" id="BAG84065.1"/>
    </source>
</evidence>
<dbReference type="Proteomes" id="UP000000723">
    <property type="component" value="Plasmid pCFPG2"/>
</dbReference>
<dbReference type="KEGG" id="aps:CFPG_P2-7"/>
<protein>
    <submittedName>
        <fullName evidence="1">Uncharacterized protein</fullName>
    </submittedName>
</protein>
<dbReference type="EMBL" id="AP010658">
    <property type="protein sequence ID" value="BAG84065.1"/>
    <property type="molecule type" value="Genomic_DNA"/>
</dbReference>
<accession>B6YS93</accession>
<dbReference type="RefSeq" id="WP_012572937.1">
    <property type="nucleotide sequence ID" value="NC_011561.1"/>
</dbReference>
<name>B6YS93_AZOPC</name>
<keyword evidence="2" id="KW-1185">Reference proteome</keyword>
<gene>
    <name evidence="1" type="ordered locus">CFPG_P2-7</name>
</gene>
<dbReference type="AlphaFoldDB" id="B6YS93"/>
<proteinExistence type="predicted"/>
<evidence type="ECO:0000313" key="2">
    <source>
        <dbReference type="Proteomes" id="UP000000723"/>
    </source>
</evidence>
<organism evidence="1 2">
    <name type="scientific">Azobacteroides pseudotrichonymphae genomovar. CFP2</name>
    <dbReference type="NCBI Taxonomy" id="511995"/>
    <lineage>
        <taxon>Bacteria</taxon>
        <taxon>Pseudomonadati</taxon>
        <taxon>Bacteroidota</taxon>
        <taxon>Bacteroidia</taxon>
        <taxon>Bacteroidales</taxon>
        <taxon>Candidatus Azobacteroides</taxon>
    </lineage>
</organism>
<reference evidence="2" key="1">
    <citation type="journal article" date="2008" name="Science">
        <title>Genome of an endosymbiont coupling N2 fixation to cellulolysis within RT protist cells in termite gut.</title>
        <authorList>
            <person name="Hongoh Y."/>
            <person name="Sharma V.K."/>
            <person name="Prakash T."/>
            <person name="Noda S."/>
            <person name="Toh H."/>
            <person name="Taylor T.D."/>
            <person name="Kudo T."/>
            <person name="Sakaki Y."/>
            <person name="Toyoda A."/>
            <person name="Hattori M."/>
            <person name="Ohkuma M."/>
        </authorList>
    </citation>
    <scope>NUCLEOTIDE SEQUENCE [LARGE SCALE GENOMIC DNA]</scope>
    <source>
        <plasmid evidence="2">pCFPG2</plasmid>
    </source>
</reference>
<keyword evidence="1" id="KW-0614">Plasmid</keyword>